<keyword evidence="19" id="KW-1185">Reference proteome</keyword>
<dbReference type="PANTHER" id="PTHR10336:SF36">
    <property type="entry name" value="1-PHOSPHATIDYLINOSITOL 4,5-BISPHOSPHATE PHOSPHODIESTERASE BETA-4"/>
    <property type="match status" value="1"/>
</dbReference>
<dbReference type="GO" id="GO:0051209">
    <property type="term" value="P:release of sequestered calcium ion into cytosol"/>
    <property type="evidence" value="ECO:0007669"/>
    <property type="project" value="TreeGrafter"/>
</dbReference>
<dbReference type="Gene3D" id="2.30.30.140">
    <property type="match status" value="1"/>
</dbReference>
<evidence type="ECO:0000256" key="11">
    <source>
        <dbReference type="ARBA" id="ARBA00023204"/>
    </source>
</evidence>
<dbReference type="GO" id="GO:0006355">
    <property type="term" value="P:regulation of DNA-templated transcription"/>
    <property type="evidence" value="ECO:0007669"/>
    <property type="project" value="InterPro"/>
</dbReference>
<feature type="compositionally biased region" description="Polar residues" evidence="14">
    <location>
        <begin position="631"/>
        <end position="648"/>
    </location>
</feature>
<feature type="domain" description="MYST-type HAT" evidence="17">
    <location>
        <begin position="253"/>
        <end position="480"/>
    </location>
</feature>
<keyword evidence="8" id="KW-0805">Transcription regulation</keyword>
<dbReference type="SMART" id="SM00239">
    <property type="entry name" value="C2"/>
    <property type="match status" value="1"/>
</dbReference>
<keyword evidence="7" id="KW-0007">Acetylation</keyword>
<dbReference type="EC" id="3.1.4.11" evidence="13"/>
<evidence type="ECO:0000256" key="10">
    <source>
        <dbReference type="ARBA" id="ARBA00023163"/>
    </source>
</evidence>
<dbReference type="Pfam" id="PF00387">
    <property type="entry name" value="PI-PLC-Y"/>
    <property type="match status" value="1"/>
</dbReference>
<dbReference type="Gene3D" id="1.50.10.20">
    <property type="match status" value="1"/>
</dbReference>
<evidence type="ECO:0000256" key="3">
    <source>
        <dbReference type="ARBA" id="ARBA00022679"/>
    </source>
</evidence>
<dbReference type="Gene3D" id="1.20.1230.10">
    <property type="entry name" value="Phospholipase C beta, distal C-terminal domain"/>
    <property type="match status" value="1"/>
</dbReference>
<feature type="region of interest" description="Disordered" evidence="14">
    <location>
        <begin position="147"/>
        <end position="190"/>
    </location>
</feature>
<feature type="domain" description="PI-PLC Y-box" evidence="16">
    <location>
        <begin position="368"/>
        <end position="484"/>
    </location>
</feature>
<dbReference type="SUPFAM" id="SSF48239">
    <property type="entry name" value="Terpenoid cyclases/Protein prenyltransferases"/>
    <property type="match status" value="1"/>
</dbReference>
<gene>
    <name evidence="18" type="ORF">HOLleu_08253</name>
</gene>
<keyword evidence="12" id="KW-0539">Nucleus</keyword>
<dbReference type="Gene3D" id="2.60.40.150">
    <property type="entry name" value="C2 domain"/>
    <property type="match status" value="1"/>
</dbReference>
<accession>A0A9Q1CH84</accession>
<dbReference type="OrthoDB" id="269822at2759"/>
<dbReference type="InterPro" id="IPR001711">
    <property type="entry name" value="PLipase_C_Pinositol-sp_Y"/>
</dbReference>
<sequence>MPVDHGSAIGSFILSTYLEKKFRKSKAQVWHRTHYSYSYNVAKETGIAQFIGKCQCPDGGFAGSPNQQAHLAPTYAAVLTLCTLGTEEAYRIINRAAKKQININCALAEIVSIKEEKDVQHFYVHFIDYNKRLDEWVTIDRLDLTKLQPPSKDAKTPLKELKKPSSGSRAASPERDQVNGGVPKTKGGRKRKLDGEFVSSAVEIDVVQPTKQSNQPLISLPDVNEPLQSLVTPVVPRQTGSMVADKNNDDLVTRIKNIHMVELGRHRIKPWYFAPYPYELTLNESIIFLCEFCLKYMKSRNCLVRHKAKCNLRHPPGNEIYRKGTISFFEIDGRKNKTHGEPLSQEDEAAVVANYRYVGATTNIHPYLSKMINYAQPVKFQSFEASEELNLHFQMSSFNESVGLGYIKQQCIEFVNYNKRQMSRIYPKGGRYDSSNFMPQIFWNAGCQMVALNFQTPDIGMQLNQGKFEYNNACGFLLKPDFMRRPDRTFDPFSESPVDGVIAATCSVQVISGQFLSDKRVGTYVEVDMYGLPTDTIRREHKTRTVLNDGLNPLYNEEPFVFRKVVLPDLAVLRIAVYEENGKLIGQRILPLDGLQADFVNLLSDPLQKLSSYGVDETDIEQVPPGKRQSRNPQRTGTVSPQTTSPSCTPGAPPIRDSNSSILADIRDKDKLVPPITLDELKQGKNYQKLLRKQQKELESLSKKHSKDVAYLQRNHCLTVDKMMAYHDKEKQFKEKSLEKAIRKKGSGVVSAETHEAGATTLPTTLPPGVSKDEVKGVVADQSRQFEDLKAKQAEEVRNLKFTHVQQQCEILVKLLQTAHLEQMRSLTQKHDRETKELKSNQAKVSMESTKDITQDKSVKNKAERDRRVRELQSNNTKKFLDERQRLITRQKNEKEEVDKLHNKNFRKTKKGSGGRDAFRCKFFGQLIVKHLLLATASNSFMILSFEILSLSLMMTMVIDEDDYSADEDDVDNDVDYNDDDYNCISFFPVFQLGSVCM</sequence>
<dbReference type="Pfam" id="PF00168">
    <property type="entry name" value="C2"/>
    <property type="match status" value="1"/>
</dbReference>
<name>A0A9Q1CH84_HOLLE</name>
<dbReference type="PROSITE" id="PS51726">
    <property type="entry name" value="MYST_HAT"/>
    <property type="match status" value="1"/>
</dbReference>
<feature type="region of interest" description="Disordered" evidence="14">
    <location>
        <begin position="827"/>
        <end position="870"/>
    </location>
</feature>
<evidence type="ECO:0000256" key="2">
    <source>
        <dbReference type="ARBA" id="ARBA00010107"/>
    </source>
</evidence>
<comment type="caution">
    <text evidence="18">The sequence shown here is derived from an EMBL/GenBank/DDBJ whole genome shotgun (WGS) entry which is preliminary data.</text>
</comment>
<feature type="compositionally biased region" description="Basic and acidic residues" evidence="14">
    <location>
        <begin position="849"/>
        <end position="870"/>
    </location>
</feature>
<dbReference type="EMBL" id="JAIZAY010000003">
    <property type="protein sequence ID" value="KAJ8045277.1"/>
    <property type="molecule type" value="Genomic_DNA"/>
</dbReference>
<dbReference type="FunFam" id="2.30.30.140:FF:000013">
    <property type="entry name" value="Histone acetyltransferase"/>
    <property type="match status" value="1"/>
</dbReference>
<keyword evidence="9 13" id="KW-0443">Lipid metabolism</keyword>
<keyword evidence="6 13" id="KW-0442">Lipid degradation</keyword>
<dbReference type="SMART" id="SM00298">
    <property type="entry name" value="CHROMO"/>
    <property type="match status" value="1"/>
</dbReference>
<evidence type="ECO:0000256" key="8">
    <source>
        <dbReference type="ARBA" id="ARBA00023015"/>
    </source>
</evidence>
<organism evidence="18 19">
    <name type="scientific">Holothuria leucospilota</name>
    <name type="common">Black long sea cucumber</name>
    <name type="synonym">Mertensiothuria leucospilota</name>
    <dbReference type="NCBI Taxonomy" id="206669"/>
    <lineage>
        <taxon>Eukaryota</taxon>
        <taxon>Metazoa</taxon>
        <taxon>Echinodermata</taxon>
        <taxon>Eleutherozoa</taxon>
        <taxon>Echinozoa</taxon>
        <taxon>Holothuroidea</taxon>
        <taxon>Aspidochirotacea</taxon>
        <taxon>Aspidochirotida</taxon>
        <taxon>Holothuriidae</taxon>
        <taxon>Holothuria</taxon>
    </lineage>
</organism>
<comment type="catalytic activity">
    <reaction evidence="13">
        <text>a 1,2-diacyl-sn-glycero-3-phospho-(1D-myo-inositol-4,5-bisphosphate) + H2O = 1D-myo-inositol 1,4,5-trisphosphate + a 1,2-diacyl-sn-glycerol + H(+)</text>
        <dbReference type="Rhea" id="RHEA:33179"/>
        <dbReference type="ChEBI" id="CHEBI:15377"/>
        <dbReference type="ChEBI" id="CHEBI:15378"/>
        <dbReference type="ChEBI" id="CHEBI:17815"/>
        <dbReference type="ChEBI" id="CHEBI:58456"/>
        <dbReference type="ChEBI" id="CHEBI:203600"/>
        <dbReference type="EC" id="3.1.4.11"/>
    </reaction>
</comment>
<dbReference type="InterPro" id="IPR025995">
    <property type="entry name" value="Tudor-knot"/>
</dbReference>
<dbReference type="GO" id="GO:0032991">
    <property type="term" value="C:protein-containing complex"/>
    <property type="evidence" value="ECO:0007669"/>
    <property type="project" value="UniProtKB-ARBA"/>
</dbReference>
<feature type="domain" description="C2" evidence="15">
    <location>
        <begin position="487"/>
        <end position="612"/>
    </location>
</feature>
<dbReference type="GO" id="GO:0048015">
    <property type="term" value="P:phosphatidylinositol-mediated signaling"/>
    <property type="evidence" value="ECO:0007669"/>
    <property type="project" value="TreeGrafter"/>
</dbReference>
<evidence type="ECO:0000259" key="15">
    <source>
        <dbReference type="PROSITE" id="PS50004"/>
    </source>
</evidence>
<dbReference type="InterPro" id="IPR014815">
    <property type="entry name" value="PLC-beta_C"/>
</dbReference>
<evidence type="ECO:0000256" key="5">
    <source>
        <dbReference type="ARBA" id="ARBA00022801"/>
    </source>
</evidence>
<dbReference type="Pfam" id="PF11717">
    <property type="entry name" value="Tudor-knot"/>
    <property type="match status" value="1"/>
</dbReference>
<evidence type="ECO:0000256" key="14">
    <source>
        <dbReference type="SAM" id="MobiDB-lite"/>
    </source>
</evidence>
<dbReference type="Gene3D" id="3.20.20.190">
    <property type="entry name" value="Phosphatidylinositol (PI) phosphodiesterase"/>
    <property type="match status" value="1"/>
</dbReference>
<dbReference type="AlphaFoldDB" id="A0A9Q1CH84"/>
<dbReference type="Pfam" id="PF08703">
    <property type="entry name" value="PLC-beta_C"/>
    <property type="match status" value="1"/>
</dbReference>
<dbReference type="FunFam" id="3.30.60.60:FF:000001">
    <property type="entry name" value="Histone acetyltransferase"/>
    <property type="match status" value="1"/>
</dbReference>
<dbReference type="SUPFAM" id="SSF49562">
    <property type="entry name" value="C2 domain (Calcium/lipid-binding domain, CaLB)"/>
    <property type="match status" value="1"/>
</dbReference>
<evidence type="ECO:0000256" key="1">
    <source>
        <dbReference type="ARBA" id="ARBA00004123"/>
    </source>
</evidence>
<dbReference type="InterPro" id="IPR000953">
    <property type="entry name" value="Chromo/chromo_shadow_dom"/>
</dbReference>
<comment type="subcellular location">
    <subcellularLocation>
        <location evidence="1">Nucleus</location>
    </subcellularLocation>
</comment>
<keyword evidence="5 13" id="KW-0378">Hydrolase</keyword>
<feature type="compositionally biased region" description="Basic and acidic residues" evidence="14">
    <location>
        <begin position="829"/>
        <end position="839"/>
    </location>
</feature>
<dbReference type="InterPro" id="IPR002717">
    <property type="entry name" value="HAT_MYST-type"/>
</dbReference>
<evidence type="ECO:0000259" key="16">
    <source>
        <dbReference type="PROSITE" id="PS50008"/>
    </source>
</evidence>
<evidence type="ECO:0000259" key="17">
    <source>
        <dbReference type="PROSITE" id="PS51726"/>
    </source>
</evidence>
<dbReference type="PRINTS" id="PR00390">
    <property type="entry name" value="PHPHLIPASEC"/>
</dbReference>
<dbReference type="SUPFAM" id="SSF51695">
    <property type="entry name" value="PLC-like phosphodiesterases"/>
    <property type="match status" value="1"/>
</dbReference>
<dbReference type="PROSITE" id="PS50004">
    <property type="entry name" value="C2"/>
    <property type="match status" value="1"/>
</dbReference>
<dbReference type="GO" id="GO:0005634">
    <property type="term" value="C:nucleus"/>
    <property type="evidence" value="ECO:0007669"/>
    <property type="project" value="UniProtKB-SubCell"/>
</dbReference>
<evidence type="ECO:0000256" key="9">
    <source>
        <dbReference type="ARBA" id="ARBA00023098"/>
    </source>
</evidence>
<dbReference type="InterPro" id="IPR016181">
    <property type="entry name" value="Acyl_CoA_acyltransferase"/>
</dbReference>
<evidence type="ECO:0000256" key="4">
    <source>
        <dbReference type="ARBA" id="ARBA00022763"/>
    </source>
</evidence>
<keyword evidence="4" id="KW-0227">DNA damage</keyword>
<dbReference type="InterPro" id="IPR042531">
    <property type="entry name" value="PLC-beta_C_sf"/>
</dbReference>
<proteinExistence type="inferred from homology"/>
<dbReference type="GO" id="GO:0016042">
    <property type="term" value="P:lipid catabolic process"/>
    <property type="evidence" value="ECO:0007669"/>
    <property type="project" value="UniProtKB-KW"/>
</dbReference>
<dbReference type="SUPFAM" id="SSF69989">
    <property type="entry name" value="C-terminal domain of PLC-beta"/>
    <property type="match status" value="1"/>
</dbReference>
<dbReference type="GO" id="GO:0046488">
    <property type="term" value="P:phosphatidylinositol metabolic process"/>
    <property type="evidence" value="ECO:0007669"/>
    <property type="project" value="TreeGrafter"/>
</dbReference>
<dbReference type="GO" id="GO:0005509">
    <property type="term" value="F:calcium ion binding"/>
    <property type="evidence" value="ECO:0007669"/>
    <property type="project" value="InterPro"/>
</dbReference>
<evidence type="ECO:0000256" key="12">
    <source>
        <dbReference type="ARBA" id="ARBA00023242"/>
    </source>
</evidence>
<evidence type="ECO:0000256" key="13">
    <source>
        <dbReference type="RuleBase" id="RU361133"/>
    </source>
</evidence>
<evidence type="ECO:0000256" key="7">
    <source>
        <dbReference type="ARBA" id="ARBA00022990"/>
    </source>
</evidence>
<dbReference type="CDD" id="cd00275">
    <property type="entry name" value="C2_PLC_like"/>
    <property type="match status" value="1"/>
</dbReference>
<dbReference type="Gene3D" id="3.40.630.30">
    <property type="match status" value="1"/>
</dbReference>
<dbReference type="PROSITE" id="PS50008">
    <property type="entry name" value="PIPLC_Y_DOMAIN"/>
    <property type="match status" value="1"/>
</dbReference>
<feature type="region of interest" description="Disordered" evidence="14">
    <location>
        <begin position="615"/>
        <end position="659"/>
    </location>
</feature>
<keyword evidence="11" id="KW-0234">DNA repair</keyword>
<dbReference type="GO" id="GO:0004435">
    <property type="term" value="F:phosphatidylinositol-4,5-bisphosphate phospholipase C activity"/>
    <property type="evidence" value="ECO:0007669"/>
    <property type="project" value="UniProtKB-EC"/>
</dbReference>
<dbReference type="SMART" id="SM00149">
    <property type="entry name" value="PLCYc"/>
    <property type="match status" value="1"/>
</dbReference>
<dbReference type="SUPFAM" id="SSF54160">
    <property type="entry name" value="Chromo domain-like"/>
    <property type="match status" value="1"/>
</dbReference>
<dbReference type="InterPro" id="IPR000008">
    <property type="entry name" value="C2_dom"/>
</dbReference>
<dbReference type="InterPro" id="IPR016197">
    <property type="entry name" value="Chromo-like_dom_sf"/>
</dbReference>
<evidence type="ECO:0000256" key="6">
    <source>
        <dbReference type="ARBA" id="ARBA00022963"/>
    </source>
</evidence>
<comment type="similarity">
    <text evidence="2">Belongs to the MYST (SAS/MOZ) family.</text>
</comment>
<dbReference type="InterPro" id="IPR017946">
    <property type="entry name" value="PLC-like_Pdiesterase_TIM-brl"/>
</dbReference>
<dbReference type="PANTHER" id="PTHR10336">
    <property type="entry name" value="PHOSPHOINOSITIDE-SPECIFIC PHOSPHOLIPASE C FAMILY PROTEIN"/>
    <property type="match status" value="1"/>
</dbReference>
<dbReference type="InterPro" id="IPR008930">
    <property type="entry name" value="Terpenoid_cyclase/PrenylTrfase"/>
</dbReference>
<dbReference type="InterPro" id="IPR040706">
    <property type="entry name" value="Zf-MYST"/>
</dbReference>
<keyword evidence="3" id="KW-0808">Transferase</keyword>
<dbReference type="GO" id="GO:0004402">
    <property type="term" value="F:histone acetyltransferase activity"/>
    <property type="evidence" value="ECO:0007669"/>
    <property type="project" value="InterPro"/>
</dbReference>
<evidence type="ECO:0000313" key="18">
    <source>
        <dbReference type="EMBL" id="KAJ8045277.1"/>
    </source>
</evidence>
<protein>
    <recommendedName>
        <fullName evidence="13">Phosphoinositide phospholipase C</fullName>
        <ecNumber evidence="13">3.1.4.11</ecNumber>
    </recommendedName>
</protein>
<dbReference type="GO" id="GO:0000785">
    <property type="term" value="C:chromatin"/>
    <property type="evidence" value="ECO:0007669"/>
    <property type="project" value="UniProtKB-ARBA"/>
</dbReference>
<dbReference type="InterPro" id="IPR001192">
    <property type="entry name" value="PI-PLC_fam"/>
</dbReference>
<dbReference type="GO" id="GO:0006281">
    <property type="term" value="P:DNA repair"/>
    <property type="evidence" value="ECO:0007669"/>
    <property type="project" value="UniProtKB-KW"/>
</dbReference>
<dbReference type="Proteomes" id="UP001152320">
    <property type="component" value="Chromosome 3"/>
</dbReference>
<dbReference type="InterPro" id="IPR035892">
    <property type="entry name" value="C2_domain_sf"/>
</dbReference>
<dbReference type="SUPFAM" id="SSF55729">
    <property type="entry name" value="Acyl-CoA N-acyltransferases (Nat)"/>
    <property type="match status" value="1"/>
</dbReference>
<evidence type="ECO:0000313" key="19">
    <source>
        <dbReference type="Proteomes" id="UP001152320"/>
    </source>
</evidence>
<dbReference type="Pfam" id="PF17772">
    <property type="entry name" value="zf-MYST"/>
    <property type="match status" value="1"/>
</dbReference>
<reference evidence="18" key="1">
    <citation type="submission" date="2021-10" db="EMBL/GenBank/DDBJ databases">
        <title>Tropical sea cucumber genome reveals ecological adaptation and Cuvierian tubules defense mechanism.</title>
        <authorList>
            <person name="Chen T."/>
        </authorList>
    </citation>
    <scope>NUCLEOTIDE SEQUENCE</scope>
    <source>
        <strain evidence="18">Nanhai2018</strain>
        <tissue evidence="18">Muscle</tissue>
    </source>
</reference>
<dbReference type="Gene3D" id="3.30.60.60">
    <property type="entry name" value="N-acetyl transferase-like"/>
    <property type="match status" value="1"/>
</dbReference>
<feature type="compositionally biased region" description="Basic and acidic residues" evidence="14">
    <location>
        <begin position="152"/>
        <end position="163"/>
    </location>
</feature>
<keyword evidence="10" id="KW-0804">Transcription</keyword>